<dbReference type="AlphaFoldDB" id="A0A086Z139"/>
<name>A0A086Z139_9BIFI</name>
<dbReference type="SUPFAM" id="SSF52540">
    <property type="entry name" value="P-loop containing nucleoside triphosphate hydrolases"/>
    <property type="match status" value="1"/>
</dbReference>
<gene>
    <name evidence="2" type="ORF">BACT_0941</name>
</gene>
<organism evidence="2 3">
    <name type="scientific">Bifidobacterium actinocoloniiforme DSM 22766</name>
    <dbReference type="NCBI Taxonomy" id="1437605"/>
    <lineage>
        <taxon>Bacteria</taxon>
        <taxon>Bacillati</taxon>
        <taxon>Actinomycetota</taxon>
        <taxon>Actinomycetes</taxon>
        <taxon>Bifidobacteriales</taxon>
        <taxon>Bifidobacteriaceae</taxon>
        <taxon>Bifidobacterium</taxon>
    </lineage>
</organism>
<dbReference type="eggNOG" id="COG1136">
    <property type="taxonomic scope" value="Bacteria"/>
</dbReference>
<proteinExistence type="predicted"/>
<dbReference type="InterPro" id="IPR003439">
    <property type="entry name" value="ABC_transporter-like_ATP-bd"/>
</dbReference>
<keyword evidence="3" id="KW-1185">Reference proteome</keyword>
<dbReference type="InterPro" id="IPR027417">
    <property type="entry name" value="P-loop_NTPase"/>
</dbReference>
<protein>
    <submittedName>
        <fullName evidence="2">ABC transporter, ATP-binding protein</fullName>
    </submittedName>
</protein>
<keyword evidence="2" id="KW-0067">ATP-binding</keyword>
<dbReference type="GO" id="GO:0005886">
    <property type="term" value="C:plasma membrane"/>
    <property type="evidence" value="ECO:0007669"/>
    <property type="project" value="TreeGrafter"/>
</dbReference>
<dbReference type="EMBL" id="JGYK01000001">
    <property type="protein sequence ID" value="KFI40239.1"/>
    <property type="molecule type" value="Genomic_DNA"/>
</dbReference>
<evidence type="ECO:0000259" key="1">
    <source>
        <dbReference type="Pfam" id="PF00005"/>
    </source>
</evidence>
<comment type="caution">
    <text evidence="2">The sequence shown here is derived from an EMBL/GenBank/DDBJ whole genome shotgun (WGS) entry which is preliminary data.</text>
</comment>
<dbReference type="Gene3D" id="3.40.50.300">
    <property type="entry name" value="P-loop containing nucleotide triphosphate hydrolases"/>
    <property type="match status" value="1"/>
</dbReference>
<dbReference type="GO" id="GO:0022857">
    <property type="term" value="F:transmembrane transporter activity"/>
    <property type="evidence" value="ECO:0007669"/>
    <property type="project" value="TreeGrafter"/>
</dbReference>
<evidence type="ECO:0000313" key="3">
    <source>
        <dbReference type="Proteomes" id="UP000029015"/>
    </source>
</evidence>
<dbReference type="GO" id="GO:0016887">
    <property type="term" value="F:ATP hydrolysis activity"/>
    <property type="evidence" value="ECO:0007669"/>
    <property type="project" value="InterPro"/>
</dbReference>
<dbReference type="PANTHER" id="PTHR24220:SF86">
    <property type="entry name" value="ABC TRANSPORTER ABCH.1"/>
    <property type="match status" value="1"/>
</dbReference>
<dbReference type="GO" id="GO:0005524">
    <property type="term" value="F:ATP binding"/>
    <property type="evidence" value="ECO:0007669"/>
    <property type="project" value="UniProtKB-KW"/>
</dbReference>
<sequence length="82" mass="9214">MSGGEQQRVEIAWTLALCPDVIIADEPTGNLDKESERTIMGIPAGLAHQRSKCVLVVTHSQAVAAYADPYWRQHEDRLERKR</sequence>
<keyword evidence="2" id="KW-0547">Nucleotide-binding</keyword>
<evidence type="ECO:0000313" key="2">
    <source>
        <dbReference type="EMBL" id="KFI40239.1"/>
    </source>
</evidence>
<accession>A0A086Z139</accession>
<reference evidence="2 3" key="1">
    <citation type="submission" date="2014-03" db="EMBL/GenBank/DDBJ databases">
        <title>Genomics of Bifidobacteria.</title>
        <authorList>
            <person name="Ventura M."/>
            <person name="Milani C."/>
            <person name="Lugli G.A."/>
        </authorList>
    </citation>
    <scope>NUCLEOTIDE SEQUENCE [LARGE SCALE GENOMIC DNA]</scope>
    <source>
        <strain evidence="2 3">DSM 22766</strain>
    </source>
</reference>
<dbReference type="PANTHER" id="PTHR24220">
    <property type="entry name" value="IMPORT ATP-BINDING PROTEIN"/>
    <property type="match status" value="1"/>
</dbReference>
<dbReference type="Pfam" id="PF00005">
    <property type="entry name" value="ABC_tran"/>
    <property type="match status" value="1"/>
</dbReference>
<dbReference type="InterPro" id="IPR015854">
    <property type="entry name" value="ABC_transpr_LolD-like"/>
</dbReference>
<dbReference type="Proteomes" id="UP000029015">
    <property type="component" value="Unassembled WGS sequence"/>
</dbReference>
<feature type="domain" description="ABC transporter" evidence="1">
    <location>
        <begin position="1"/>
        <end position="28"/>
    </location>
</feature>